<accession>A0A4Q0AIC8</accession>
<dbReference type="GO" id="GO:0003676">
    <property type="term" value="F:nucleic acid binding"/>
    <property type="evidence" value="ECO:0007669"/>
    <property type="project" value="InterPro"/>
</dbReference>
<reference evidence="3" key="1">
    <citation type="submission" date="2019-01" db="EMBL/GenBank/DDBJ databases">
        <title>Genomic signatures and co-occurrence patterns of the ultra-small Saccharimodia (Patescibacteria phylum) suggest a symbiotic lifestyle.</title>
        <authorList>
            <person name="Lemos L."/>
            <person name="Medeiros J."/>
            <person name="Andreote F."/>
            <person name="Fernandes G."/>
            <person name="Varani A."/>
            <person name="Oliveira G."/>
            <person name="Pylro V."/>
        </authorList>
    </citation>
    <scope>NUCLEOTIDE SEQUENCE [LARGE SCALE GENOMIC DNA]</scope>
    <source>
        <strain evidence="3">AMD02</strain>
    </source>
</reference>
<evidence type="ECO:0000313" key="3">
    <source>
        <dbReference type="EMBL" id="RWZ78833.1"/>
    </source>
</evidence>
<protein>
    <submittedName>
        <fullName evidence="3">16S rRNA (Guanine(966)-N(2))-methyltransferase RsmD</fullName>
        <ecNumber evidence="3">2.1.1.171</ecNumber>
    </submittedName>
</protein>
<dbReference type="PANTHER" id="PTHR43542:SF1">
    <property type="entry name" value="METHYLTRANSFERASE"/>
    <property type="match status" value="1"/>
</dbReference>
<proteinExistence type="predicted"/>
<dbReference type="InterPro" id="IPR029063">
    <property type="entry name" value="SAM-dependent_MTases_sf"/>
</dbReference>
<dbReference type="AlphaFoldDB" id="A0A4Q0AIC8"/>
<dbReference type="NCBIfam" id="TIGR00095">
    <property type="entry name" value="16S rRNA (guanine(966)-N(2))-methyltransferase RsmD"/>
    <property type="match status" value="1"/>
</dbReference>
<gene>
    <name evidence="3" type="primary">rsmD</name>
    <name evidence="3" type="ORF">EOT05_03750</name>
</gene>
<evidence type="ECO:0000256" key="2">
    <source>
        <dbReference type="ARBA" id="ARBA00022679"/>
    </source>
</evidence>
<dbReference type="PIRSF" id="PIRSF004553">
    <property type="entry name" value="CHP00095"/>
    <property type="match status" value="1"/>
</dbReference>
<dbReference type="SUPFAM" id="SSF53335">
    <property type="entry name" value="S-adenosyl-L-methionine-dependent methyltransferases"/>
    <property type="match status" value="1"/>
</dbReference>
<evidence type="ECO:0000256" key="1">
    <source>
        <dbReference type="ARBA" id="ARBA00022603"/>
    </source>
</evidence>
<dbReference type="Pfam" id="PF03602">
    <property type="entry name" value="Cons_hypoth95"/>
    <property type="match status" value="1"/>
</dbReference>
<dbReference type="CDD" id="cd02440">
    <property type="entry name" value="AdoMet_MTases"/>
    <property type="match status" value="1"/>
</dbReference>
<dbReference type="InterPro" id="IPR004398">
    <property type="entry name" value="RNA_MeTrfase_RsmD"/>
</dbReference>
<keyword evidence="4" id="KW-1185">Reference proteome</keyword>
<evidence type="ECO:0000313" key="4">
    <source>
        <dbReference type="Proteomes" id="UP000289257"/>
    </source>
</evidence>
<keyword evidence="2 3" id="KW-0808">Transferase</keyword>
<dbReference type="EC" id="2.1.1.171" evidence="3"/>
<dbReference type="PANTHER" id="PTHR43542">
    <property type="entry name" value="METHYLTRANSFERASE"/>
    <property type="match status" value="1"/>
</dbReference>
<dbReference type="GO" id="GO:0052913">
    <property type="term" value="F:16S rRNA (guanine(966)-N(2))-methyltransferase activity"/>
    <property type="evidence" value="ECO:0007669"/>
    <property type="project" value="UniProtKB-EC"/>
</dbReference>
<dbReference type="PROSITE" id="PS00092">
    <property type="entry name" value="N6_MTASE"/>
    <property type="match status" value="1"/>
</dbReference>
<dbReference type="EMBL" id="SCKX01000001">
    <property type="protein sequence ID" value="RWZ78833.1"/>
    <property type="molecule type" value="Genomic_DNA"/>
</dbReference>
<dbReference type="Gene3D" id="3.40.50.150">
    <property type="entry name" value="Vaccinia Virus protein VP39"/>
    <property type="match status" value="1"/>
</dbReference>
<sequence>MNVRLISGLYGGRIIEGSGTNRTHPMGERIRNAIFNKIGFELKDAEVLDAFAGSGALGLEALSRGARKVTFIERDRVAQTIINSNIALLGVERDATLVKAPVASWAKASHRQFDIIFADPPYHDPQLSTVTELFRLLKPNGLMVLSYPGRSETLAETGVVVVDNRSYGNAAIAFYRKEGA</sequence>
<dbReference type="Proteomes" id="UP000289257">
    <property type="component" value="Unassembled WGS sequence"/>
</dbReference>
<dbReference type="InterPro" id="IPR002052">
    <property type="entry name" value="DNA_methylase_N6_adenine_CS"/>
</dbReference>
<organism evidence="3 4">
    <name type="scientific">Candidatus Microsaccharimonas sossegonensis</name>
    <dbReference type="NCBI Taxonomy" id="2506948"/>
    <lineage>
        <taxon>Bacteria</taxon>
        <taxon>Candidatus Saccharimonadota</taxon>
        <taxon>Candidatus Saccharimonadia</taxon>
        <taxon>Candidatus Saccharimonadales</taxon>
        <taxon>Candidatus Saccharimonadaceae</taxon>
        <taxon>Candidatus Microsaccharimonas</taxon>
    </lineage>
</organism>
<name>A0A4Q0AIC8_9BACT</name>
<comment type="caution">
    <text evidence="3">The sequence shown here is derived from an EMBL/GenBank/DDBJ whole genome shotgun (WGS) entry which is preliminary data.</text>
</comment>
<keyword evidence="1 3" id="KW-0489">Methyltransferase</keyword>